<evidence type="ECO:0000256" key="5">
    <source>
        <dbReference type="ARBA" id="ARBA00022801"/>
    </source>
</evidence>
<evidence type="ECO:0000256" key="9">
    <source>
        <dbReference type="ARBA" id="ARBA00023180"/>
    </source>
</evidence>
<dbReference type="EC" id="3.1.1.7" evidence="2"/>
<feature type="region of interest" description="Disordered" evidence="13">
    <location>
        <begin position="206"/>
        <end position="240"/>
    </location>
</feature>
<feature type="region of interest" description="Disordered" evidence="13">
    <location>
        <begin position="56"/>
        <end position="81"/>
    </location>
</feature>
<evidence type="ECO:0000256" key="1">
    <source>
        <dbReference type="ARBA" id="ARBA00005964"/>
    </source>
</evidence>
<evidence type="ECO:0000256" key="13">
    <source>
        <dbReference type="SAM" id="MobiDB-lite"/>
    </source>
</evidence>
<dbReference type="PANTHER" id="PTHR43918">
    <property type="entry name" value="ACETYLCHOLINESTERASE"/>
    <property type="match status" value="1"/>
</dbReference>
<protein>
    <recommendedName>
        <fullName evidence="3">Acetylcholinesterase</fullName>
        <ecNumber evidence="2">3.1.1.7</ecNumber>
    </recommendedName>
</protein>
<evidence type="ECO:0000256" key="8">
    <source>
        <dbReference type="ARBA" id="ARBA00023157"/>
    </source>
</evidence>
<proteinExistence type="inferred from homology"/>
<feature type="active site" description="Acyl-ester intermediate" evidence="12">
    <location>
        <position position="454"/>
    </location>
</feature>
<evidence type="ECO:0000256" key="10">
    <source>
        <dbReference type="ARBA" id="ARBA00034103"/>
    </source>
</evidence>
<dbReference type="AlphaFoldDB" id="A0A5E4N696"/>
<dbReference type="PROSITE" id="PS00941">
    <property type="entry name" value="CARBOXYLESTERASE_B_2"/>
    <property type="match status" value="1"/>
</dbReference>
<dbReference type="InterPro" id="IPR002018">
    <property type="entry name" value="CarbesteraseB"/>
</dbReference>
<evidence type="ECO:0000256" key="7">
    <source>
        <dbReference type="ARBA" id="ARBA00023018"/>
    </source>
</evidence>
<dbReference type="SUPFAM" id="SSF53474">
    <property type="entry name" value="alpha/beta-Hydrolases"/>
    <property type="match status" value="1"/>
</dbReference>
<keyword evidence="16" id="KW-1185">Reference proteome</keyword>
<keyword evidence="4" id="KW-0719">Serine esterase</keyword>
<comment type="catalytic activity">
    <reaction evidence="11">
        <text>acetylcholine + H2O = choline + acetate + H(+)</text>
        <dbReference type="Rhea" id="RHEA:17561"/>
        <dbReference type="ChEBI" id="CHEBI:15354"/>
        <dbReference type="ChEBI" id="CHEBI:15355"/>
        <dbReference type="ChEBI" id="CHEBI:15377"/>
        <dbReference type="ChEBI" id="CHEBI:15378"/>
        <dbReference type="ChEBI" id="CHEBI:30089"/>
        <dbReference type="EC" id="3.1.1.7"/>
    </reaction>
</comment>
<feature type="region of interest" description="Disordered" evidence="13">
    <location>
        <begin position="1"/>
        <end position="20"/>
    </location>
</feature>
<feature type="domain" description="Carboxylesterase type B" evidence="14">
    <location>
        <begin position="245"/>
        <end position="780"/>
    </location>
</feature>
<evidence type="ECO:0000313" key="16">
    <source>
        <dbReference type="Proteomes" id="UP000325440"/>
    </source>
</evidence>
<gene>
    <name evidence="15" type="ORF">CINCED_3A025782</name>
</gene>
<evidence type="ECO:0000256" key="6">
    <source>
        <dbReference type="ARBA" id="ARBA00022867"/>
    </source>
</evidence>
<dbReference type="Proteomes" id="UP000325440">
    <property type="component" value="Unassembled WGS sequence"/>
</dbReference>
<dbReference type="GO" id="GO:0003990">
    <property type="term" value="F:acetylcholinesterase activity"/>
    <property type="evidence" value="ECO:0007669"/>
    <property type="project" value="UniProtKB-EC"/>
</dbReference>
<dbReference type="InterPro" id="IPR019819">
    <property type="entry name" value="Carboxylesterase_B_CS"/>
</dbReference>
<keyword evidence="6" id="KW-0531">Neurotransmitter degradation</keyword>
<feature type="active site" description="Charge relay system" evidence="12">
    <location>
        <position position="583"/>
    </location>
</feature>
<feature type="region of interest" description="Disordered" evidence="13">
    <location>
        <begin position="139"/>
        <end position="160"/>
    </location>
</feature>
<reference evidence="15 16" key="1">
    <citation type="submission" date="2019-08" db="EMBL/GenBank/DDBJ databases">
        <authorList>
            <person name="Alioto T."/>
            <person name="Alioto T."/>
            <person name="Gomez Garrido J."/>
        </authorList>
    </citation>
    <scope>NUCLEOTIDE SEQUENCE [LARGE SCALE GENOMIC DNA]</scope>
</reference>
<dbReference type="OrthoDB" id="408631at2759"/>
<dbReference type="InterPro" id="IPR050654">
    <property type="entry name" value="AChE-related_enzymes"/>
</dbReference>
<evidence type="ECO:0000313" key="15">
    <source>
        <dbReference type="EMBL" id="VVC40169.1"/>
    </source>
</evidence>
<feature type="compositionally biased region" description="Gly residues" evidence="13">
    <location>
        <begin position="1"/>
        <end position="18"/>
    </location>
</feature>
<dbReference type="GO" id="GO:0005615">
    <property type="term" value="C:extracellular space"/>
    <property type="evidence" value="ECO:0007669"/>
    <property type="project" value="TreeGrafter"/>
</dbReference>
<dbReference type="InterPro" id="IPR000997">
    <property type="entry name" value="Cholinesterase"/>
</dbReference>
<sequence length="847" mass="91486">MVVGGREGGGGTVRGTSGGRETLVGRTYTYSFFSATPVRLRRCRCRTCSNSNGGKSGGVGGGGGGNSGGLGGRSDGQRPGDGGCGAAVRVGLLGGSGSRGVYKVGGGATAAATSAVALAVITAAADRLRCARLQAAGNKCPVKSDPESSGAQNQRGKPKDEFKDLVSHAIYRLSRFELANMSVDCVYTGAVTLLLCCSAVLGRPSSNGATEGPTPDAGPGSGGGPGGGAGTGAGASAVEESEEIPVVHTTTGLVAGYTKIIANSEVHVFTGIPFAKPPIGPLRFRRPVPVDPWTGVLNATALPNTCYQERYEYFPGFEGEEMWNPNTKLSEDCLYLNIWIPRKQRTRHHSNSAHHSKVPVLVWIYGGGYMSGTSTLDIYDGDLLASTFEVMIASMQYRLGAFGSLYLTPDLPEDSDDAPGNMGLWDQAMAIKWIKDNAAAFGADPETITLFGESAGGGSVSVHLVSPVTRGLVRRGIIQSGTVNAPWSYMTGERATDIAKRLLDDCKCNASTLETNPIGTMSCMRAVDASTISKKQWNSYSGILGFPSAPTVDGVFLPEHPLDMLRKANFSDIDILIGSNLNEGTYFLLYDFVDFFDRQKATALPKAKFEQIINVIFKDRTQLERDAIIYQYSGFEKKEVDDVYSNQRLLSDVVADYFFVCPTNLFANIVSSRGARVYYYFFTHRTNTHMWAEWMGVLHGDEMQYVFGHPLNMSMPYNARERDLSIRIMESFTRFSLTGIPVSDDIVWPLYNESKPVYHVWNAEEQNVGYGPRATECQFWNGFFPKIAQTLNDASKGNCEYYQEPMPTTDENCTAIVPTSVAAGTRQYAVFSVIFIFVLPAAHGLQF</sequence>
<dbReference type="PANTHER" id="PTHR43918:SF13">
    <property type="entry name" value="ACETYLCHOLINESTERASE"/>
    <property type="match status" value="1"/>
</dbReference>
<dbReference type="Gene3D" id="3.40.50.1820">
    <property type="entry name" value="alpha/beta hydrolase"/>
    <property type="match status" value="1"/>
</dbReference>
<keyword evidence="9" id="KW-0325">Glycoprotein</keyword>
<dbReference type="EMBL" id="CABPRJ010001901">
    <property type="protein sequence ID" value="VVC40169.1"/>
    <property type="molecule type" value="Genomic_DNA"/>
</dbReference>
<dbReference type="PRINTS" id="PR00878">
    <property type="entry name" value="CHOLNESTRASE"/>
</dbReference>
<evidence type="ECO:0000259" key="14">
    <source>
        <dbReference type="Pfam" id="PF00135"/>
    </source>
</evidence>
<keyword evidence="7" id="KW-0770">Synapse</keyword>
<dbReference type="Pfam" id="PF00135">
    <property type="entry name" value="COesterase"/>
    <property type="match status" value="1"/>
</dbReference>
<feature type="active site" description="Charge relay system" evidence="12">
    <location>
        <position position="699"/>
    </location>
</feature>
<dbReference type="GO" id="GO:0005886">
    <property type="term" value="C:plasma membrane"/>
    <property type="evidence" value="ECO:0007669"/>
    <property type="project" value="TreeGrafter"/>
</dbReference>
<comment type="similarity">
    <text evidence="1">Belongs to the type-B carboxylesterase/lipase family.</text>
</comment>
<dbReference type="GO" id="GO:0019695">
    <property type="term" value="P:choline metabolic process"/>
    <property type="evidence" value="ECO:0007669"/>
    <property type="project" value="TreeGrafter"/>
</dbReference>
<dbReference type="InterPro" id="IPR029058">
    <property type="entry name" value="AB_hydrolase_fold"/>
</dbReference>
<keyword evidence="8" id="KW-1015">Disulfide bond</keyword>
<accession>A0A5E4N696</accession>
<evidence type="ECO:0000256" key="11">
    <source>
        <dbReference type="ARBA" id="ARBA00048484"/>
    </source>
</evidence>
<dbReference type="GO" id="GO:0006581">
    <property type="term" value="P:acetylcholine catabolic process"/>
    <property type="evidence" value="ECO:0007669"/>
    <property type="project" value="TreeGrafter"/>
</dbReference>
<evidence type="ECO:0000256" key="3">
    <source>
        <dbReference type="ARBA" id="ARBA00020419"/>
    </source>
</evidence>
<evidence type="ECO:0000256" key="2">
    <source>
        <dbReference type="ARBA" id="ARBA00013276"/>
    </source>
</evidence>
<feature type="compositionally biased region" description="Gly residues" evidence="13">
    <location>
        <begin position="219"/>
        <end position="233"/>
    </location>
</feature>
<name>A0A5E4N696_9HEMI</name>
<dbReference type="FunFam" id="3.40.50.1820:FF:000029">
    <property type="entry name" value="Acetylcholinesterase"/>
    <property type="match status" value="1"/>
</dbReference>
<dbReference type="GO" id="GO:0045202">
    <property type="term" value="C:synapse"/>
    <property type="evidence" value="ECO:0007669"/>
    <property type="project" value="UniProtKB-SubCell"/>
</dbReference>
<keyword evidence="5" id="KW-0378">Hydrolase</keyword>
<evidence type="ECO:0000256" key="4">
    <source>
        <dbReference type="ARBA" id="ARBA00022487"/>
    </source>
</evidence>
<evidence type="ECO:0000256" key="12">
    <source>
        <dbReference type="PIRSR" id="PIRSR600997-1"/>
    </source>
</evidence>
<comment type="subcellular location">
    <subcellularLocation>
        <location evidence="10">Synapse</location>
    </subcellularLocation>
</comment>
<organism evidence="15 16">
    <name type="scientific">Cinara cedri</name>
    <dbReference type="NCBI Taxonomy" id="506608"/>
    <lineage>
        <taxon>Eukaryota</taxon>
        <taxon>Metazoa</taxon>
        <taxon>Ecdysozoa</taxon>
        <taxon>Arthropoda</taxon>
        <taxon>Hexapoda</taxon>
        <taxon>Insecta</taxon>
        <taxon>Pterygota</taxon>
        <taxon>Neoptera</taxon>
        <taxon>Paraneoptera</taxon>
        <taxon>Hemiptera</taxon>
        <taxon>Sternorrhyncha</taxon>
        <taxon>Aphidomorpha</taxon>
        <taxon>Aphidoidea</taxon>
        <taxon>Aphididae</taxon>
        <taxon>Lachninae</taxon>
        <taxon>Cinara</taxon>
    </lineage>
</organism>